<dbReference type="EMBL" id="KF381361">
    <property type="protein sequence ID" value="AGR48102.2"/>
    <property type="molecule type" value="Genomic_DNA"/>
</dbReference>
<accession>S5MW04</accession>
<dbReference type="Proteomes" id="UP000015089">
    <property type="component" value="Segment"/>
</dbReference>
<dbReference type="KEGG" id="vg:24423044"/>
<keyword evidence="2" id="KW-1185">Reference proteome</keyword>
<organism evidence="1 2">
    <name type="scientific">Sinorhizobium phage phiM12</name>
    <dbReference type="NCBI Taxonomy" id="1357423"/>
    <lineage>
        <taxon>Viruses</taxon>
        <taxon>Duplodnaviria</taxon>
        <taxon>Heunggongvirae</taxon>
        <taxon>Uroviricota</taxon>
        <taxon>Caudoviricetes</taxon>
        <taxon>Emdodecavirus</taxon>
        <taxon>Emdodecavirus M12</taxon>
    </lineage>
</organism>
<name>S5MW04_9CAUD</name>
<proteinExistence type="predicted"/>
<gene>
    <name evidence="1" type="ORF">SmphiM12_470</name>
</gene>
<dbReference type="GeneID" id="24423044"/>
<dbReference type="RefSeq" id="YP_009143278.1">
    <property type="nucleotide sequence ID" value="NC_027204.1"/>
</dbReference>
<reference evidence="1 2" key="1">
    <citation type="journal article" date="2014" name="Virology">
        <title>The genome, proteome and phylogenetic analysis of Sinorhizobium meliloti phage PhiM12, the founder of a new group of T4-superfamily phages.</title>
        <authorList>
            <person name="Brewer T.E."/>
            <person name="Elizabeth Stroupe M."/>
            <person name="Jones K.M."/>
        </authorList>
    </citation>
    <scope>NUCLEOTIDE SEQUENCE [LARGE SCALE GENOMIC DNA]</scope>
</reference>
<sequence>MLNWRTVTPSRSPSYEKNGTELECAIVPGTRSRFQVCAIRKSRWVKIDFSINGGYVELDCTYVIRDAETVSDADVKAGIRPKIVFDCKTLDEALKFCQESVST</sequence>
<protein>
    <submittedName>
        <fullName evidence="1">Uncharacterized protein</fullName>
    </submittedName>
</protein>
<reference evidence="1 2" key="2">
    <citation type="journal article" date="2014" name="Virology">
        <title>The structure of Sinorhizobium meliloti phage PhiM12, which has a novel T=19l triangulation number and is the founder of a new group of T4-superfamily phages.</title>
        <authorList>
            <person name="Stroupe M.E."/>
            <person name="Brewer T.E."/>
            <person name="Sousa D.R."/>
            <person name="Jones K.M."/>
        </authorList>
    </citation>
    <scope>NUCLEOTIDE SEQUENCE [LARGE SCALE GENOMIC DNA]</scope>
</reference>
<evidence type="ECO:0000313" key="2">
    <source>
        <dbReference type="Proteomes" id="UP000015089"/>
    </source>
</evidence>
<evidence type="ECO:0000313" key="1">
    <source>
        <dbReference type="EMBL" id="AGR48102.2"/>
    </source>
</evidence>